<reference evidence="2 3" key="1">
    <citation type="submission" date="2020-02" db="EMBL/GenBank/DDBJ databases">
        <title>Genome sequencing of Aeromonas rivipollensis.</title>
        <authorList>
            <person name="Fono-Tamo Ubani E.K."/>
            <person name="Lekota K.E."/>
        </authorList>
    </citation>
    <scope>NUCLEOTIDE SEQUENCE [LARGE SCALE GENOMIC DNA]</scope>
    <source>
        <strain evidence="2 3">G87</strain>
    </source>
</reference>
<evidence type="ECO:0000313" key="3">
    <source>
        <dbReference type="Proteomes" id="UP000480681"/>
    </source>
</evidence>
<name>A0AAW9YBL2_9GAMM</name>
<proteinExistence type="predicted"/>
<protein>
    <submittedName>
        <fullName evidence="2">Uncharacterized protein</fullName>
    </submittedName>
</protein>
<feature type="signal peptide" evidence="1">
    <location>
        <begin position="1"/>
        <end position="23"/>
    </location>
</feature>
<dbReference type="RefSeq" id="WP_163148287.1">
    <property type="nucleotide sequence ID" value="NZ_JAAIKZ010000017.1"/>
</dbReference>
<feature type="chain" id="PRO_5043342627" evidence="1">
    <location>
        <begin position="24"/>
        <end position="206"/>
    </location>
</feature>
<organism evidence="2 3">
    <name type="scientific">Aeromonas rivipollensis</name>
    <dbReference type="NCBI Taxonomy" id="948519"/>
    <lineage>
        <taxon>Bacteria</taxon>
        <taxon>Pseudomonadati</taxon>
        <taxon>Pseudomonadota</taxon>
        <taxon>Gammaproteobacteria</taxon>
        <taxon>Aeromonadales</taxon>
        <taxon>Aeromonadaceae</taxon>
        <taxon>Aeromonas</taxon>
    </lineage>
</organism>
<comment type="caution">
    <text evidence="2">The sequence shown here is derived from an EMBL/GenBank/DDBJ whole genome shotgun (WGS) entry which is preliminary data.</text>
</comment>
<evidence type="ECO:0000313" key="2">
    <source>
        <dbReference type="EMBL" id="NEX74997.1"/>
    </source>
</evidence>
<gene>
    <name evidence="2" type="ORF">G4911_09680</name>
</gene>
<evidence type="ECO:0000256" key="1">
    <source>
        <dbReference type="SAM" id="SignalP"/>
    </source>
</evidence>
<dbReference type="AlphaFoldDB" id="A0AAW9YBL2"/>
<sequence length="206" mass="23544">MKAILKIIILSSGLWLTATNADASNITGRYDTWAAMKADGWQSSDGFNDNRMHNSLLWNGDVINQYPWTKYALLRHDPDMPMFLADKQKKTLSLMKLKTRSGARSDLRIIYQGEDKGKGCYISIVDSGYWLEFERQQYLGIKSYGKSDDKESGPIKPEILMTLPENCINKQQLNAIKAKQKEKDRALQQWVGEQTLKELCRQTGNC</sequence>
<accession>A0AAW9YBL2</accession>
<dbReference type="Proteomes" id="UP000480681">
    <property type="component" value="Unassembled WGS sequence"/>
</dbReference>
<keyword evidence="1" id="KW-0732">Signal</keyword>
<dbReference type="EMBL" id="JAAIKZ010000017">
    <property type="protein sequence ID" value="NEX74997.1"/>
    <property type="molecule type" value="Genomic_DNA"/>
</dbReference>